<gene>
    <name evidence="3" type="ORF">NU887_18440</name>
</gene>
<dbReference type="InterPro" id="IPR027843">
    <property type="entry name" value="DUF4440"/>
</dbReference>
<dbReference type="AlphaFoldDB" id="A0A9X2P622"/>
<dbReference type="Proteomes" id="UP001142175">
    <property type="component" value="Unassembled WGS sequence"/>
</dbReference>
<keyword evidence="1" id="KW-0732">Signal</keyword>
<accession>A0A9X2P622</accession>
<protein>
    <submittedName>
        <fullName evidence="3">Nuclear transport factor 2 family protein</fullName>
    </submittedName>
</protein>
<feature type="chain" id="PRO_5040789406" evidence="1">
    <location>
        <begin position="25"/>
        <end position="146"/>
    </location>
</feature>
<dbReference type="EMBL" id="JANSUY010000022">
    <property type="protein sequence ID" value="MCR9017019.1"/>
    <property type="molecule type" value="Genomic_DNA"/>
</dbReference>
<dbReference type="InterPro" id="IPR032710">
    <property type="entry name" value="NTF2-like_dom_sf"/>
</dbReference>
<feature type="domain" description="DUF4440" evidence="2">
    <location>
        <begin position="34"/>
        <end position="138"/>
    </location>
</feature>
<proteinExistence type="predicted"/>
<sequence>MKKQIFLYFLILFLGLRNESSAQSAEEQNVSKSIDRLVVAMIAADREMLNPLLSDALHYGHSSGLVQDKSGFVDEVVSKSPLSYISIDREKEVIHLSKKTATVSHILTIKGKNPAGDPVNIRIGNMMVWEKEKSGWKLLARQAYKL</sequence>
<feature type="signal peptide" evidence="1">
    <location>
        <begin position="1"/>
        <end position="24"/>
    </location>
</feature>
<evidence type="ECO:0000313" key="4">
    <source>
        <dbReference type="Proteomes" id="UP001142175"/>
    </source>
</evidence>
<organism evidence="3 4">
    <name type="scientific">Aquiflexum gelatinilyticum</name>
    <dbReference type="NCBI Taxonomy" id="2961943"/>
    <lineage>
        <taxon>Bacteria</taxon>
        <taxon>Pseudomonadati</taxon>
        <taxon>Bacteroidota</taxon>
        <taxon>Cytophagia</taxon>
        <taxon>Cytophagales</taxon>
        <taxon>Cyclobacteriaceae</taxon>
        <taxon>Aquiflexum</taxon>
    </lineage>
</organism>
<keyword evidence="4" id="KW-1185">Reference proteome</keyword>
<evidence type="ECO:0000259" key="2">
    <source>
        <dbReference type="Pfam" id="PF14534"/>
    </source>
</evidence>
<reference evidence="3" key="1">
    <citation type="submission" date="2022-08" db="EMBL/GenBank/DDBJ databases">
        <authorList>
            <person name="Zhang D."/>
        </authorList>
    </citation>
    <scope>NUCLEOTIDE SEQUENCE</scope>
    <source>
        <strain evidence="3">XJ19-11</strain>
    </source>
</reference>
<dbReference type="SUPFAM" id="SSF54427">
    <property type="entry name" value="NTF2-like"/>
    <property type="match status" value="1"/>
</dbReference>
<dbReference type="Pfam" id="PF14534">
    <property type="entry name" value="DUF4440"/>
    <property type="match status" value="1"/>
</dbReference>
<comment type="caution">
    <text evidence="3">The sequence shown here is derived from an EMBL/GenBank/DDBJ whole genome shotgun (WGS) entry which is preliminary data.</text>
</comment>
<dbReference type="Gene3D" id="3.10.450.50">
    <property type="match status" value="1"/>
</dbReference>
<dbReference type="RefSeq" id="WP_258424863.1">
    <property type="nucleotide sequence ID" value="NZ_JANAEZ010000003.1"/>
</dbReference>
<evidence type="ECO:0000256" key="1">
    <source>
        <dbReference type="SAM" id="SignalP"/>
    </source>
</evidence>
<name>A0A9X2P622_9BACT</name>
<evidence type="ECO:0000313" key="3">
    <source>
        <dbReference type="EMBL" id="MCR9017019.1"/>
    </source>
</evidence>